<keyword evidence="4 6" id="KW-0949">S-adenosyl-L-methionine</keyword>
<evidence type="ECO:0000313" key="9">
    <source>
        <dbReference type="Proteomes" id="UP001207116"/>
    </source>
</evidence>
<dbReference type="AlphaFoldDB" id="A0AAE3MJT1"/>
<dbReference type="Proteomes" id="UP001207116">
    <property type="component" value="Unassembled WGS sequence"/>
</dbReference>
<feature type="domain" description="Methyltransferase small" evidence="7">
    <location>
        <begin position="42"/>
        <end position="128"/>
    </location>
</feature>
<comment type="caution">
    <text evidence="8">The sequence shown here is derived from an EMBL/GenBank/DDBJ whole genome shotgun (WGS) entry which is preliminary data.</text>
</comment>
<keyword evidence="1 6" id="KW-0963">Cytoplasm</keyword>
<evidence type="ECO:0000259" key="7">
    <source>
        <dbReference type="Pfam" id="PF05175"/>
    </source>
</evidence>
<dbReference type="PANTHER" id="PTHR47739:SF1">
    <property type="entry name" value="TRNA1(VAL) (ADENINE(37)-N6)-METHYLTRANSFERASE"/>
    <property type="match status" value="1"/>
</dbReference>
<dbReference type="GO" id="GO:0016430">
    <property type="term" value="F:tRNA (adenine-N6)-methyltransferase activity"/>
    <property type="evidence" value="ECO:0007669"/>
    <property type="project" value="UniProtKB-UniRule"/>
</dbReference>
<evidence type="ECO:0000256" key="3">
    <source>
        <dbReference type="ARBA" id="ARBA00022679"/>
    </source>
</evidence>
<keyword evidence="3 6" id="KW-0808">Transferase</keyword>
<proteinExistence type="inferred from homology"/>
<evidence type="ECO:0000313" key="8">
    <source>
        <dbReference type="EMBL" id="MCX2718931.1"/>
    </source>
</evidence>
<dbReference type="HAMAP" id="MF_01872">
    <property type="entry name" value="tRNA_methyltr_YfiC"/>
    <property type="match status" value="1"/>
</dbReference>
<dbReference type="InterPro" id="IPR002052">
    <property type="entry name" value="DNA_methylase_N6_adenine_CS"/>
</dbReference>
<dbReference type="CDD" id="cd02440">
    <property type="entry name" value="AdoMet_MTases"/>
    <property type="match status" value="1"/>
</dbReference>
<dbReference type="EC" id="2.1.1.223" evidence="6"/>
<evidence type="ECO:0000256" key="5">
    <source>
        <dbReference type="ARBA" id="ARBA00022694"/>
    </source>
</evidence>
<dbReference type="Pfam" id="PF05175">
    <property type="entry name" value="MTS"/>
    <property type="match status" value="1"/>
</dbReference>
<dbReference type="InterPro" id="IPR022882">
    <property type="entry name" value="tRNA_adenine-N6_MeTrfase"/>
</dbReference>
<evidence type="ECO:0000256" key="2">
    <source>
        <dbReference type="ARBA" id="ARBA00022603"/>
    </source>
</evidence>
<dbReference type="PROSITE" id="PS00092">
    <property type="entry name" value="N6_MTASE"/>
    <property type="match status" value="1"/>
</dbReference>
<evidence type="ECO:0000256" key="6">
    <source>
        <dbReference type="HAMAP-Rule" id="MF_01872"/>
    </source>
</evidence>
<keyword evidence="9" id="KW-1185">Reference proteome</keyword>
<dbReference type="GO" id="GO:0032259">
    <property type="term" value="P:methylation"/>
    <property type="evidence" value="ECO:0007669"/>
    <property type="project" value="UniProtKB-KW"/>
</dbReference>
<dbReference type="InterPro" id="IPR007848">
    <property type="entry name" value="Small_mtfrase_dom"/>
</dbReference>
<comment type="catalytic activity">
    <reaction evidence="6">
        <text>adenosine(37) in tRNA1(Val) + S-adenosyl-L-methionine = N(6)-methyladenosine(37) in tRNA1(Val) + S-adenosyl-L-homocysteine + H(+)</text>
        <dbReference type="Rhea" id="RHEA:43160"/>
        <dbReference type="Rhea" id="RHEA-COMP:10369"/>
        <dbReference type="Rhea" id="RHEA-COMP:10370"/>
        <dbReference type="ChEBI" id="CHEBI:15378"/>
        <dbReference type="ChEBI" id="CHEBI:57856"/>
        <dbReference type="ChEBI" id="CHEBI:59789"/>
        <dbReference type="ChEBI" id="CHEBI:74411"/>
        <dbReference type="ChEBI" id="CHEBI:74449"/>
        <dbReference type="EC" id="2.1.1.223"/>
    </reaction>
</comment>
<dbReference type="InterPro" id="IPR029063">
    <property type="entry name" value="SAM-dependent_MTases_sf"/>
</dbReference>
<dbReference type="GO" id="GO:0008033">
    <property type="term" value="P:tRNA processing"/>
    <property type="evidence" value="ECO:0007669"/>
    <property type="project" value="UniProtKB-UniRule"/>
</dbReference>
<comment type="similarity">
    <text evidence="6">Belongs to the methyltransferase superfamily. tRNA (adenine-N(6)-)-methyltransferase family.</text>
</comment>
<keyword evidence="5 6" id="KW-0819">tRNA processing</keyword>
<dbReference type="InterPro" id="IPR050210">
    <property type="entry name" value="tRNA_Adenine-N(6)_MTase"/>
</dbReference>
<comment type="function">
    <text evidence="6">Specifically methylates the adenine in position 37 of tRNA(1)(Val) (anticodon cmo5UAC).</text>
</comment>
<evidence type="ECO:0000256" key="4">
    <source>
        <dbReference type="ARBA" id="ARBA00022691"/>
    </source>
</evidence>
<reference evidence="8" key="1">
    <citation type="submission" date="2022-11" db="EMBL/GenBank/DDBJ databases">
        <title>The characterization of three novel Bacteroidetes species and genomic analysis of their roles in tidal elemental geochemical cycles.</title>
        <authorList>
            <person name="Ma K.-J."/>
        </authorList>
    </citation>
    <scope>NUCLEOTIDE SEQUENCE</scope>
    <source>
        <strain evidence="8">M415</strain>
    </source>
</reference>
<dbReference type="PANTHER" id="PTHR47739">
    <property type="entry name" value="TRNA1(VAL) (ADENINE(37)-N6)-METHYLTRANSFERASE"/>
    <property type="match status" value="1"/>
</dbReference>
<dbReference type="GO" id="GO:0003676">
    <property type="term" value="F:nucleic acid binding"/>
    <property type="evidence" value="ECO:0007669"/>
    <property type="project" value="InterPro"/>
</dbReference>
<accession>A0AAE3MJT1</accession>
<gene>
    <name evidence="8" type="ORF">OO016_04895</name>
</gene>
<evidence type="ECO:0000256" key="1">
    <source>
        <dbReference type="ARBA" id="ARBA00022490"/>
    </source>
</evidence>
<dbReference type="GO" id="GO:0005737">
    <property type="term" value="C:cytoplasm"/>
    <property type="evidence" value="ECO:0007669"/>
    <property type="project" value="UniProtKB-SubCell"/>
</dbReference>
<dbReference type="EMBL" id="JAPFQP010000001">
    <property type="protein sequence ID" value="MCX2718931.1"/>
    <property type="molecule type" value="Genomic_DNA"/>
</dbReference>
<keyword evidence="2 6" id="KW-0489">Methyltransferase</keyword>
<organism evidence="8 9">
    <name type="scientific">Lentiprolixibacter aurantiacus</name>
    <dbReference type="NCBI Taxonomy" id="2993939"/>
    <lineage>
        <taxon>Bacteria</taxon>
        <taxon>Pseudomonadati</taxon>
        <taxon>Bacteroidota</taxon>
        <taxon>Flavobacteriia</taxon>
        <taxon>Flavobacteriales</taxon>
        <taxon>Flavobacteriaceae</taxon>
        <taxon>Lentiprolixibacter</taxon>
    </lineage>
</organism>
<sequence>MSRSKPFRFKQFTIHQDRCAMKVGTDSVLLGAWAPVFHNPVSILDIGAGTGLLSLMLAQRSQAEIIDAIEIQDLAFEQCVENFEASQWSDRLYAYHASLQEFVAEVEDQYELIISNPPFHSEVQASAEPSRDLARQNLFLPFPDLLQGVGQLLAPMGIFAVILPHKEVTSFTDLAATEDLHPIKVLAVRGNPEAPVKRSLIAFARGKTNFEYDELIIEMGRHVYTQDYIALTRDFYLKM</sequence>
<dbReference type="RefSeq" id="WP_266011311.1">
    <property type="nucleotide sequence ID" value="NZ_JAPFQP010000001.1"/>
</dbReference>
<comment type="subcellular location">
    <subcellularLocation>
        <location evidence="6">Cytoplasm</location>
    </subcellularLocation>
</comment>
<dbReference type="Gene3D" id="3.40.50.150">
    <property type="entry name" value="Vaccinia Virus protein VP39"/>
    <property type="match status" value="1"/>
</dbReference>
<protein>
    <recommendedName>
        <fullName evidence="6">tRNA1(Val) (adenine(37)-N6)-methyltransferase</fullName>
        <ecNumber evidence="6">2.1.1.223</ecNumber>
    </recommendedName>
    <alternativeName>
        <fullName evidence="6">tRNA m6A37 methyltransferase</fullName>
    </alternativeName>
</protein>
<dbReference type="SUPFAM" id="SSF53335">
    <property type="entry name" value="S-adenosyl-L-methionine-dependent methyltransferases"/>
    <property type="match status" value="1"/>
</dbReference>
<name>A0AAE3MJT1_9FLAO</name>